<comment type="caution">
    <text evidence="1">The sequence shown here is derived from an EMBL/GenBank/DDBJ whole genome shotgun (WGS) entry which is preliminary data.</text>
</comment>
<gene>
    <name evidence="1" type="ORF">Tco_1055504</name>
</gene>
<reference evidence="1" key="2">
    <citation type="submission" date="2022-01" db="EMBL/GenBank/DDBJ databases">
        <authorList>
            <person name="Yamashiro T."/>
            <person name="Shiraishi A."/>
            <person name="Satake H."/>
            <person name="Nakayama K."/>
        </authorList>
    </citation>
    <scope>NUCLEOTIDE SEQUENCE</scope>
</reference>
<organism evidence="1 2">
    <name type="scientific">Tanacetum coccineum</name>
    <dbReference type="NCBI Taxonomy" id="301880"/>
    <lineage>
        <taxon>Eukaryota</taxon>
        <taxon>Viridiplantae</taxon>
        <taxon>Streptophyta</taxon>
        <taxon>Embryophyta</taxon>
        <taxon>Tracheophyta</taxon>
        <taxon>Spermatophyta</taxon>
        <taxon>Magnoliopsida</taxon>
        <taxon>eudicotyledons</taxon>
        <taxon>Gunneridae</taxon>
        <taxon>Pentapetalae</taxon>
        <taxon>asterids</taxon>
        <taxon>campanulids</taxon>
        <taxon>Asterales</taxon>
        <taxon>Asteraceae</taxon>
        <taxon>Asteroideae</taxon>
        <taxon>Anthemideae</taxon>
        <taxon>Anthemidinae</taxon>
        <taxon>Tanacetum</taxon>
    </lineage>
</organism>
<dbReference type="Gene3D" id="3.40.50.410">
    <property type="entry name" value="von Willebrand factor, type A domain"/>
    <property type="match status" value="1"/>
</dbReference>
<sequence length="272" mass="31065">MAFSSLYCSMDDVRKFGRKFKDLNLACDVITFGDPYYQKSKVFECLIESANNKGNMCGHCKSLAHVFSIPDEIGYVNGNWMAKRIRKNLKDGIAAWAPILPTKGCGIYEQKTVTLVRQRDYIIKCFDAAKGYYGVKDFAAHRDFKNEDLPTMSYLGYQTSGKNYGYGPEAVFECSIRFCLIPRDNDDPSPLNCLRGAFGLTYPNDSKAPRDEALRFLKILIVHLMRFLALGWNLEEIHVTWAHLEKKQTRLQTYTKSLKELCIQRVETASQA</sequence>
<evidence type="ECO:0000313" key="1">
    <source>
        <dbReference type="EMBL" id="GJT81162.1"/>
    </source>
</evidence>
<reference evidence="1" key="1">
    <citation type="journal article" date="2022" name="Int. J. Mol. Sci.">
        <title>Draft Genome of Tanacetum Coccineum: Genomic Comparison of Closely Related Tanacetum-Family Plants.</title>
        <authorList>
            <person name="Yamashiro T."/>
            <person name="Shiraishi A."/>
            <person name="Nakayama K."/>
            <person name="Satake H."/>
        </authorList>
    </citation>
    <scope>NUCLEOTIDE SEQUENCE</scope>
</reference>
<dbReference type="Proteomes" id="UP001151760">
    <property type="component" value="Unassembled WGS sequence"/>
</dbReference>
<proteinExistence type="predicted"/>
<dbReference type="InterPro" id="IPR036465">
    <property type="entry name" value="vWFA_dom_sf"/>
</dbReference>
<evidence type="ECO:0000313" key="2">
    <source>
        <dbReference type="Proteomes" id="UP001151760"/>
    </source>
</evidence>
<accession>A0ABQ5H1N3</accession>
<dbReference type="EMBL" id="BQNB010019058">
    <property type="protein sequence ID" value="GJT81162.1"/>
    <property type="molecule type" value="Genomic_DNA"/>
</dbReference>
<protein>
    <submittedName>
        <fullName evidence="1">Uncharacterized protein</fullName>
    </submittedName>
</protein>
<name>A0ABQ5H1N3_9ASTR</name>
<keyword evidence="2" id="KW-1185">Reference proteome</keyword>